<evidence type="ECO:0000313" key="7">
    <source>
        <dbReference type="EMBL" id="VAX22391.1"/>
    </source>
</evidence>
<dbReference type="NCBIfam" id="TIGR01189">
    <property type="entry name" value="ccmA"/>
    <property type="match status" value="1"/>
</dbReference>
<keyword evidence="5 7" id="KW-0067">ATP-binding</keyword>
<dbReference type="AlphaFoldDB" id="A0A3B1C6X8"/>
<dbReference type="GO" id="GO:0022857">
    <property type="term" value="F:transmembrane transporter activity"/>
    <property type="evidence" value="ECO:0007669"/>
    <property type="project" value="InterPro"/>
</dbReference>
<dbReference type="PANTHER" id="PTHR42711">
    <property type="entry name" value="ABC TRANSPORTER ATP-BINDING PROTEIN"/>
    <property type="match status" value="1"/>
</dbReference>
<keyword evidence="2" id="KW-0813">Transport</keyword>
<dbReference type="InterPro" id="IPR050763">
    <property type="entry name" value="ABC_transporter_ATP-binding"/>
</dbReference>
<dbReference type="GO" id="GO:0005524">
    <property type="term" value="F:ATP binding"/>
    <property type="evidence" value="ECO:0007669"/>
    <property type="project" value="UniProtKB-KW"/>
</dbReference>
<dbReference type="Gene3D" id="3.40.50.300">
    <property type="entry name" value="P-loop containing nucleotide triphosphate hydrolases"/>
    <property type="match status" value="1"/>
</dbReference>
<sequence>MIKCKGVTKKFGLVSAVKGIDLTIESGETVTLFGPNGAGKTTLLRMIAGLTQPTSGEILIDGDPVDTDHDVIRGKIGYISHQSLVYNQLTARENLLFFAKLYGVAEAEDKTEALLKEVGLATRADDLAQTFSRGMKQRLSIARALVSDPQIALLDEPFTGLDQHAAEMLKGALAKLKEKNRTILMITHNLKVGLDMSTRVAALVSGVIMLDKPAKGLDAEEFQDTYFRTVGEAHY</sequence>
<accession>A0A3B1C6X8</accession>
<feature type="domain" description="ABC transporter" evidence="6">
    <location>
        <begin position="2"/>
        <end position="230"/>
    </location>
</feature>
<dbReference type="InterPro" id="IPR003593">
    <property type="entry name" value="AAA+_ATPase"/>
</dbReference>
<dbReference type="InterPro" id="IPR005895">
    <property type="entry name" value="ABC_transptr_haem_export_CcmA"/>
</dbReference>
<gene>
    <name evidence="7" type="ORF">MNBD_NITROSPINAE02-1421</name>
</gene>
<dbReference type="CDD" id="cd03230">
    <property type="entry name" value="ABC_DR_subfamily_A"/>
    <property type="match status" value="1"/>
</dbReference>
<proteinExistence type="inferred from homology"/>
<dbReference type="Pfam" id="PF00005">
    <property type="entry name" value="ABC_tran"/>
    <property type="match status" value="1"/>
</dbReference>
<keyword evidence="3" id="KW-0547">Nucleotide-binding</keyword>
<dbReference type="InterPro" id="IPR027417">
    <property type="entry name" value="P-loop_NTPase"/>
</dbReference>
<keyword evidence="4" id="KW-0201">Cytochrome c-type biogenesis</keyword>
<dbReference type="PANTHER" id="PTHR42711:SF5">
    <property type="entry name" value="ABC TRANSPORTER ATP-BINDING PROTEIN NATA"/>
    <property type="match status" value="1"/>
</dbReference>
<evidence type="ECO:0000256" key="5">
    <source>
        <dbReference type="ARBA" id="ARBA00022840"/>
    </source>
</evidence>
<dbReference type="SMART" id="SM00382">
    <property type="entry name" value="AAA"/>
    <property type="match status" value="1"/>
</dbReference>
<dbReference type="InterPro" id="IPR003439">
    <property type="entry name" value="ABC_transporter-like_ATP-bd"/>
</dbReference>
<organism evidence="7">
    <name type="scientific">hydrothermal vent metagenome</name>
    <dbReference type="NCBI Taxonomy" id="652676"/>
    <lineage>
        <taxon>unclassified sequences</taxon>
        <taxon>metagenomes</taxon>
        <taxon>ecological metagenomes</taxon>
    </lineage>
</organism>
<dbReference type="SUPFAM" id="SSF52540">
    <property type="entry name" value="P-loop containing nucleoside triphosphate hydrolases"/>
    <property type="match status" value="1"/>
</dbReference>
<dbReference type="EMBL" id="UOGE01000074">
    <property type="protein sequence ID" value="VAX22391.1"/>
    <property type="molecule type" value="Genomic_DNA"/>
</dbReference>
<reference evidence="7" key="1">
    <citation type="submission" date="2018-06" db="EMBL/GenBank/DDBJ databases">
        <authorList>
            <person name="Zhirakovskaya E."/>
        </authorList>
    </citation>
    <scope>NUCLEOTIDE SEQUENCE</scope>
</reference>
<evidence type="ECO:0000256" key="2">
    <source>
        <dbReference type="ARBA" id="ARBA00022448"/>
    </source>
</evidence>
<evidence type="ECO:0000259" key="6">
    <source>
        <dbReference type="PROSITE" id="PS50893"/>
    </source>
</evidence>
<dbReference type="GO" id="GO:0017004">
    <property type="term" value="P:cytochrome complex assembly"/>
    <property type="evidence" value="ECO:0007669"/>
    <property type="project" value="UniProtKB-KW"/>
</dbReference>
<comment type="similarity">
    <text evidence="1">Belongs to the ABC transporter superfamily.</text>
</comment>
<evidence type="ECO:0000256" key="3">
    <source>
        <dbReference type="ARBA" id="ARBA00022741"/>
    </source>
</evidence>
<evidence type="ECO:0000256" key="4">
    <source>
        <dbReference type="ARBA" id="ARBA00022748"/>
    </source>
</evidence>
<dbReference type="GO" id="GO:0016887">
    <property type="term" value="F:ATP hydrolysis activity"/>
    <property type="evidence" value="ECO:0007669"/>
    <property type="project" value="InterPro"/>
</dbReference>
<name>A0A3B1C6X8_9ZZZZ</name>
<dbReference type="PROSITE" id="PS50893">
    <property type="entry name" value="ABC_TRANSPORTER_2"/>
    <property type="match status" value="1"/>
</dbReference>
<protein>
    <submittedName>
        <fullName evidence="7">Efflux ABC transporter, ATP-binding protein</fullName>
    </submittedName>
</protein>
<evidence type="ECO:0000256" key="1">
    <source>
        <dbReference type="ARBA" id="ARBA00005417"/>
    </source>
</evidence>